<evidence type="ECO:0000256" key="5">
    <source>
        <dbReference type="ARBA" id="ARBA00022729"/>
    </source>
</evidence>
<dbReference type="InterPro" id="IPR000531">
    <property type="entry name" value="Beta-barrel_TonB"/>
</dbReference>
<evidence type="ECO:0000256" key="7">
    <source>
        <dbReference type="ARBA" id="ARBA00023136"/>
    </source>
</evidence>
<dbReference type="EMBL" id="CP032489">
    <property type="protein sequence ID" value="AYD47528.1"/>
    <property type="molecule type" value="Genomic_DNA"/>
</dbReference>
<keyword evidence="9" id="KW-0998">Cell outer membrane</keyword>
<dbReference type="SUPFAM" id="SSF49464">
    <property type="entry name" value="Carboxypeptidase regulatory domain-like"/>
    <property type="match status" value="1"/>
</dbReference>
<dbReference type="Gene3D" id="2.60.40.1120">
    <property type="entry name" value="Carboxypeptidase-like, regulatory domain"/>
    <property type="match status" value="1"/>
</dbReference>
<keyword evidence="12" id="KW-1185">Reference proteome</keyword>
<evidence type="ECO:0000256" key="4">
    <source>
        <dbReference type="ARBA" id="ARBA00022692"/>
    </source>
</evidence>
<keyword evidence="2" id="KW-0813">Transport</keyword>
<evidence type="ECO:0000259" key="10">
    <source>
        <dbReference type="Pfam" id="PF00593"/>
    </source>
</evidence>
<accession>A0A386HNM6</accession>
<dbReference type="OrthoDB" id="1109239at2"/>
<feature type="domain" description="TonB-dependent receptor-like beta-barrel" evidence="10">
    <location>
        <begin position="282"/>
        <end position="718"/>
    </location>
</feature>
<dbReference type="AlphaFoldDB" id="A0A386HNM6"/>
<evidence type="ECO:0000256" key="6">
    <source>
        <dbReference type="ARBA" id="ARBA00023077"/>
    </source>
</evidence>
<keyword evidence="5" id="KW-0732">Signal</keyword>
<evidence type="ECO:0000256" key="2">
    <source>
        <dbReference type="ARBA" id="ARBA00022448"/>
    </source>
</evidence>
<evidence type="ECO:0000256" key="1">
    <source>
        <dbReference type="ARBA" id="ARBA00004571"/>
    </source>
</evidence>
<keyword evidence="3" id="KW-1134">Transmembrane beta strand</keyword>
<evidence type="ECO:0000313" key="12">
    <source>
        <dbReference type="Proteomes" id="UP000266118"/>
    </source>
</evidence>
<dbReference type="InterPro" id="IPR036942">
    <property type="entry name" value="Beta-barrel_TonB_sf"/>
</dbReference>
<evidence type="ECO:0000256" key="8">
    <source>
        <dbReference type="ARBA" id="ARBA00023170"/>
    </source>
</evidence>
<proteinExistence type="predicted"/>
<dbReference type="Pfam" id="PF00593">
    <property type="entry name" value="TonB_dep_Rec_b-barrel"/>
    <property type="match status" value="1"/>
</dbReference>
<dbReference type="GO" id="GO:0044718">
    <property type="term" value="P:siderophore transmembrane transport"/>
    <property type="evidence" value="ECO:0007669"/>
    <property type="project" value="TreeGrafter"/>
</dbReference>
<evidence type="ECO:0000313" key="11">
    <source>
        <dbReference type="EMBL" id="AYD47528.1"/>
    </source>
</evidence>
<dbReference type="SUPFAM" id="SSF56935">
    <property type="entry name" value="Porins"/>
    <property type="match status" value="1"/>
</dbReference>
<keyword evidence="6" id="KW-0798">TonB box</keyword>
<keyword evidence="7" id="KW-0472">Membrane</keyword>
<keyword evidence="8 11" id="KW-0675">Receptor</keyword>
<organism evidence="11 12">
    <name type="scientific">Arachidicoccus soli</name>
    <dbReference type="NCBI Taxonomy" id="2341117"/>
    <lineage>
        <taxon>Bacteria</taxon>
        <taxon>Pseudomonadati</taxon>
        <taxon>Bacteroidota</taxon>
        <taxon>Chitinophagia</taxon>
        <taxon>Chitinophagales</taxon>
        <taxon>Chitinophagaceae</taxon>
        <taxon>Arachidicoccus</taxon>
    </lineage>
</organism>
<dbReference type="GO" id="GO:0009279">
    <property type="term" value="C:cell outer membrane"/>
    <property type="evidence" value="ECO:0007669"/>
    <property type="project" value="UniProtKB-SubCell"/>
</dbReference>
<dbReference type="Gene3D" id="2.40.170.20">
    <property type="entry name" value="TonB-dependent receptor, beta-barrel domain"/>
    <property type="match status" value="1"/>
</dbReference>
<gene>
    <name evidence="11" type="ORF">D6B99_07875</name>
</gene>
<dbReference type="InterPro" id="IPR039426">
    <property type="entry name" value="TonB-dep_rcpt-like"/>
</dbReference>
<evidence type="ECO:0000256" key="3">
    <source>
        <dbReference type="ARBA" id="ARBA00022452"/>
    </source>
</evidence>
<keyword evidence="4" id="KW-0812">Transmembrane</keyword>
<dbReference type="PANTHER" id="PTHR30069:SF29">
    <property type="entry name" value="HEMOGLOBIN AND HEMOGLOBIN-HAPTOGLOBIN-BINDING PROTEIN 1-RELATED"/>
    <property type="match status" value="1"/>
</dbReference>
<dbReference type="GO" id="GO:0015344">
    <property type="term" value="F:siderophore uptake transmembrane transporter activity"/>
    <property type="evidence" value="ECO:0007669"/>
    <property type="project" value="TreeGrafter"/>
</dbReference>
<dbReference type="RefSeq" id="WP_119986748.1">
    <property type="nucleotide sequence ID" value="NZ_CP032489.1"/>
</dbReference>
<dbReference type="Pfam" id="PF13715">
    <property type="entry name" value="CarbopepD_reg_2"/>
    <property type="match status" value="1"/>
</dbReference>
<sequence>MQISNNDSFLRKFVYTFCFIISITVCKVSAQDTTNHQVSGIVLDAISGAPLGGATIKYGKHNKGKIASSEGRFSFNLTMNVMQLITSYSGYKTDTSNIPKDSATLLIYLKPMSSLKDVLVKSKQNSSSISLMGAMKTEKIGQGELLRAACCNLSESFETTPSVDVGYTDAVTGYKQIEMLGLSGTNTSYTRENIPDVRGLASIIGLSFTPGTWLEGIQLSKGTGSVVNGYEGVAGQINTELIKPFMTDMPDMANKYKLILNGYQSTQGRSEGNLIYNHHFKKGLSSNLFLYGRSDWRRNDENKDGFMDSPIGTVLVGANRWFYFGPRGWEFQAGIKGDYLKSTGGQLNYKRNENDGLWGFQNDIKRAEGWAKIGKVYINKPYQSMGLQLSGVYHQQRSLYGARNYDGTQHSFYANYIFQSRLFHSDDNVIKFGSSLQLDNYEEKFVNTDFNRREVVPGIFTEYSYNYLTKFNVVAGLRVDHHNLFGAFVTPRLHIRYALTDLTSLRLSVGRAQRTANILSENAGLLASSRSLEIDGMPIANFGGNAYPFKPETSWNTGINLTQKFKLNYEEGTFSVDYYYTDFKNQVMADFETPGIVNFYNLNGKSYANSFQAQLDYEPIHNFNVRLAYRYYDVKATYGNTLKEKPFIANNRGFVNLNYATKNNWSINYTTQLTGRKRLPQSFEYAEGYAPSFITMNVQINKSLMNDDLNIYVGAENLTNYRQNPLILGAAHPFGNQFDASQVWGPVMGRNIYIGFKWKI</sequence>
<evidence type="ECO:0000256" key="9">
    <source>
        <dbReference type="ARBA" id="ARBA00023237"/>
    </source>
</evidence>
<dbReference type="PANTHER" id="PTHR30069">
    <property type="entry name" value="TONB-DEPENDENT OUTER MEMBRANE RECEPTOR"/>
    <property type="match status" value="1"/>
</dbReference>
<reference evidence="11 12" key="1">
    <citation type="submission" date="2018-09" db="EMBL/GenBank/DDBJ databases">
        <title>Arachidicoccus sp. nov., a bacterium isolated from soil.</title>
        <authorList>
            <person name="Weon H.-Y."/>
            <person name="Kwon S.-W."/>
            <person name="Lee S.A."/>
        </authorList>
    </citation>
    <scope>NUCLEOTIDE SEQUENCE [LARGE SCALE GENOMIC DNA]</scope>
    <source>
        <strain evidence="11 12">KIS59-12</strain>
    </source>
</reference>
<dbReference type="KEGG" id="ark:D6B99_07875"/>
<comment type="subcellular location">
    <subcellularLocation>
        <location evidence="1">Cell outer membrane</location>
        <topology evidence="1">Multi-pass membrane protein</topology>
    </subcellularLocation>
</comment>
<protein>
    <submittedName>
        <fullName evidence="11">TonB-dependent receptor</fullName>
    </submittedName>
</protein>
<name>A0A386HNM6_9BACT</name>
<dbReference type="Proteomes" id="UP000266118">
    <property type="component" value="Chromosome"/>
</dbReference>
<dbReference type="InterPro" id="IPR008969">
    <property type="entry name" value="CarboxyPept-like_regulatory"/>
</dbReference>